<protein>
    <submittedName>
        <fullName evidence="2">Myb domain protein 113</fullName>
    </submittedName>
</protein>
<proteinExistence type="predicted"/>
<dbReference type="EMBL" id="AP019300">
    <property type="protein sequence ID" value="BBH01696.1"/>
    <property type="molecule type" value="Genomic_DNA"/>
</dbReference>
<evidence type="ECO:0000256" key="1">
    <source>
        <dbReference type="SAM" id="MobiDB-lite"/>
    </source>
</evidence>
<feature type="compositionally biased region" description="Low complexity" evidence="1">
    <location>
        <begin position="61"/>
        <end position="75"/>
    </location>
</feature>
<sequence length="187" mass="20661">MIMWQHTLQWQKKKPKQVTVGSDDSLVISTVSVKPVSYLAVENNNNAFSPVRREEQGDNVSGSSSSGSGSGSSSSGNFQCFSVIVHILTMIVHLDVDQIQIVDLGHELIYLRDTWQKSRPRLGLLFFAKNLLHFKIKQFKASDISFSHLLDISEIFRSLCSARDTVGVAASKVVHLNAAPDQSSSKD</sequence>
<reference evidence="2" key="1">
    <citation type="journal article" date="2019" name="Science">
        <title>Mutation of a bHLH transcription factor allowed almond domestication.</title>
        <authorList>
            <person name="Sanchez-Perez R."/>
            <person name="Pavan S."/>
            <person name="Mazzeo R."/>
            <person name="Moldovan C."/>
            <person name="Aiese Cigliano R."/>
            <person name="Del Cueto J."/>
            <person name="Ricciardi F."/>
            <person name="Lotti C."/>
            <person name="Ricciardi L."/>
            <person name="Dicenta F."/>
            <person name="Lopez-Marques R.L."/>
            <person name="Lindberg Moller B."/>
        </authorList>
    </citation>
    <scope>NUCLEOTIDE SEQUENCE</scope>
</reference>
<gene>
    <name evidence="2" type="ORF">Prudu_012053</name>
</gene>
<feature type="region of interest" description="Disordered" evidence="1">
    <location>
        <begin position="50"/>
        <end position="75"/>
    </location>
</feature>
<name>A0A4Y1RCH4_PRUDU</name>
<organism evidence="2">
    <name type="scientific">Prunus dulcis</name>
    <name type="common">Almond</name>
    <name type="synonym">Amygdalus dulcis</name>
    <dbReference type="NCBI Taxonomy" id="3755"/>
    <lineage>
        <taxon>Eukaryota</taxon>
        <taxon>Viridiplantae</taxon>
        <taxon>Streptophyta</taxon>
        <taxon>Embryophyta</taxon>
        <taxon>Tracheophyta</taxon>
        <taxon>Spermatophyta</taxon>
        <taxon>Magnoliopsida</taxon>
        <taxon>eudicotyledons</taxon>
        <taxon>Gunneridae</taxon>
        <taxon>Pentapetalae</taxon>
        <taxon>rosids</taxon>
        <taxon>fabids</taxon>
        <taxon>Rosales</taxon>
        <taxon>Rosaceae</taxon>
        <taxon>Amygdaloideae</taxon>
        <taxon>Amygdaleae</taxon>
        <taxon>Prunus</taxon>
    </lineage>
</organism>
<accession>A0A4Y1RCH4</accession>
<dbReference type="AlphaFoldDB" id="A0A4Y1RCH4"/>
<evidence type="ECO:0000313" key="2">
    <source>
        <dbReference type="EMBL" id="BBH01696.1"/>
    </source>
</evidence>